<dbReference type="Pfam" id="PF03780">
    <property type="entry name" value="Asp23"/>
    <property type="match status" value="1"/>
</dbReference>
<dbReference type="AlphaFoldDB" id="A0A2T0PW31"/>
<feature type="region of interest" description="Disordered" evidence="2">
    <location>
        <begin position="1"/>
        <end position="24"/>
    </location>
</feature>
<dbReference type="RefSeq" id="WP_106252104.1">
    <property type="nucleotide sequence ID" value="NZ_PVZC01000009.1"/>
</dbReference>
<sequence>MSSIGTATAPARRPGTAPRTAVRRAADRGVTVIAPRVVEKIAAQAVTEVDGTARAPRRGGRAKATATVRGRAVSVRLGVSLVYPQPVREVSRRVRERVADRLSTLTGMKVRHVDIRVDRYLPGPPERRGGGAR</sequence>
<gene>
    <name evidence="3" type="ORF">CLV72_109358</name>
</gene>
<feature type="compositionally biased region" description="Low complexity" evidence="2">
    <location>
        <begin position="1"/>
        <end position="20"/>
    </location>
</feature>
<reference evidence="3 4" key="1">
    <citation type="submission" date="2018-03" db="EMBL/GenBank/DDBJ databases">
        <title>Genomic Encyclopedia of Archaeal and Bacterial Type Strains, Phase II (KMG-II): from individual species to whole genera.</title>
        <authorList>
            <person name="Goeker M."/>
        </authorList>
    </citation>
    <scope>NUCLEOTIDE SEQUENCE [LARGE SCALE GENOMIC DNA]</scope>
    <source>
        <strain evidence="3 4">DSM 45601</strain>
    </source>
</reference>
<evidence type="ECO:0000313" key="3">
    <source>
        <dbReference type="EMBL" id="PRX95745.1"/>
    </source>
</evidence>
<accession>A0A2T0PW31</accession>
<name>A0A2T0PW31_9ACTN</name>
<evidence type="ECO:0000313" key="4">
    <source>
        <dbReference type="Proteomes" id="UP000237846"/>
    </source>
</evidence>
<keyword evidence="4" id="KW-1185">Reference proteome</keyword>
<dbReference type="Proteomes" id="UP000237846">
    <property type="component" value="Unassembled WGS sequence"/>
</dbReference>
<organism evidence="3 4">
    <name type="scientific">Allonocardiopsis opalescens</name>
    <dbReference type="NCBI Taxonomy" id="1144618"/>
    <lineage>
        <taxon>Bacteria</taxon>
        <taxon>Bacillati</taxon>
        <taxon>Actinomycetota</taxon>
        <taxon>Actinomycetes</taxon>
        <taxon>Streptosporangiales</taxon>
        <taxon>Allonocardiopsis</taxon>
    </lineage>
</organism>
<proteinExistence type="inferred from homology"/>
<dbReference type="InterPro" id="IPR005531">
    <property type="entry name" value="Asp23"/>
</dbReference>
<evidence type="ECO:0000256" key="2">
    <source>
        <dbReference type="SAM" id="MobiDB-lite"/>
    </source>
</evidence>
<comment type="similarity">
    <text evidence="1">Belongs to the asp23 family.</text>
</comment>
<comment type="caution">
    <text evidence="3">The sequence shown here is derived from an EMBL/GenBank/DDBJ whole genome shotgun (WGS) entry which is preliminary data.</text>
</comment>
<dbReference type="EMBL" id="PVZC01000009">
    <property type="protein sequence ID" value="PRX95745.1"/>
    <property type="molecule type" value="Genomic_DNA"/>
</dbReference>
<protein>
    <submittedName>
        <fullName evidence="3">Putative alkaline shock family protein YloU</fullName>
    </submittedName>
</protein>
<evidence type="ECO:0000256" key="1">
    <source>
        <dbReference type="ARBA" id="ARBA00005721"/>
    </source>
</evidence>